<name>W4UZK9_9FIRM</name>
<dbReference type="CDD" id="cd08000">
    <property type="entry name" value="NGN"/>
    <property type="match status" value="1"/>
</dbReference>
<organism evidence="5 6">
    <name type="scientific">Acetivibrio straminisolvens JCM 21531</name>
    <dbReference type="NCBI Taxonomy" id="1294263"/>
    <lineage>
        <taxon>Bacteria</taxon>
        <taxon>Bacillati</taxon>
        <taxon>Bacillota</taxon>
        <taxon>Clostridia</taxon>
        <taxon>Eubacteriales</taxon>
        <taxon>Oscillospiraceae</taxon>
        <taxon>Acetivibrio</taxon>
    </lineage>
</organism>
<comment type="caution">
    <text evidence="5">The sequence shown here is derived from an EMBL/GenBank/DDBJ whole genome shotgun (WGS) entry which is preliminary data.</text>
</comment>
<dbReference type="InterPro" id="IPR043425">
    <property type="entry name" value="NusG-like"/>
</dbReference>
<dbReference type="STRING" id="1294263.JCM21531_21"/>
<dbReference type="GO" id="GO:0031564">
    <property type="term" value="P:transcription antitermination"/>
    <property type="evidence" value="ECO:0007669"/>
    <property type="project" value="UniProtKB-KW"/>
</dbReference>
<dbReference type="PANTHER" id="PTHR30265">
    <property type="entry name" value="RHO-INTERACTING TRANSCRIPTION TERMINATION FACTOR NUSG"/>
    <property type="match status" value="1"/>
</dbReference>
<evidence type="ECO:0000313" key="5">
    <source>
        <dbReference type="EMBL" id="GAE86700.1"/>
    </source>
</evidence>
<dbReference type="SMART" id="SM00738">
    <property type="entry name" value="NGN"/>
    <property type="match status" value="1"/>
</dbReference>
<keyword evidence="6" id="KW-1185">Reference proteome</keyword>
<evidence type="ECO:0000256" key="3">
    <source>
        <dbReference type="ARBA" id="ARBA00023163"/>
    </source>
</evidence>
<evidence type="ECO:0000259" key="4">
    <source>
        <dbReference type="SMART" id="SM00738"/>
    </source>
</evidence>
<dbReference type="Gene3D" id="3.30.70.940">
    <property type="entry name" value="NusG, N-terminal domain"/>
    <property type="match status" value="1"/>
</dbReference>
<dbReference type="Proteomes" id="UP000019109">
    <property type="component" value="Unassembled WGS sequence"/>
</dbReference>
<dbReference type="NCBIfam" id="NF033641">
    <property type="entry name" value="antiterm_LoaP"/>
    <property type="match status" value="1"/>
</dbReference>
<dbReference type="GO" id="GO:0006354">
    <property type="term" value="P:DNA-templated transcription elongation"/>
    <property type="evidence" value="ECO:0007669"/>
    <property type="project" value="InterPro"/>
</dbReference>
<keyword evidence="2" id="KW-0805">Transcription regulation</keyword>
<feature type="domain" description="NusG-like N-terminal" evidence="4">
    <location>
        <begin position="22"/>
        <end position="126"/>
    </location>
</feature>
<dbReference type="SUPFAM" id="SSF82679">
    <property type="entry name" value="N-utilization substance G protein NusG, N-terminal domain"/>
    <property type="match status" value="1"/>
</dbReference>
<dbReference type="InterPro" id="IPR006645">
    <property type="entry name" value="NGN-like_dom"/>
</dbReference>
<dbReference type="AlphaFoldDB" id="W4UZK9"/>
<keyword evidence="3" id="KW-0804">Transcription</keyword>
<reference evidence="5" key="1">
    <citation type="journal article" date="2014" name="Genome Announc.">
        <title>Draft Genome Sequence of Clostridium straminisolvens Strain JCM 21531T, Isolated from a Cellulose-Degrading Bacterial Community.</title>
        <authorList>
            <person name="Yuki M."/>
            <person name="Oshima K."/>
            <person name="Suda W."/>
            <person name="Sakamoto M."/>
            <person name="Kitamura K."/>
            <person name="Iida T."/>
            <person name="Hattori M."/>
            <person name="Ohkuma M."/>
        </authorList>
    </citation>
    <scope>NUCLEOTIDE SEQUENCE [LARGE SCALE GENOMIC DNA]</scope>
    <source>
        <strain evidence="5">JCM 21531</strain>
    </source>
</reference>
<dbReference type="RefSeq" id="WP_054846931.1">
    <property type="nucleotide sequence ID" value="NZ_BAVR01000001.1"/>
</dbReference>
<gene>
    <name evidence="5" type="ORF">JCM21531_21</name>
</gene>
<keyword evidence="1" id="KW-0889">Transcription antitermination</keyword>
<evidence type="ECO:0000256" key="2">
    <source>
        <dbReference type="ARBA" id="ARBA00023015"/>
    </source>
</evidence>
<evidence type="ECO:0000313" key="6">
    <source>
        <dbReference type="Proteomes" id="UP000019109"/>
    </source>
</evidence>
<accession>W4UZK9</accession>
<dbReference type="InterPro" id="IPR036735">
    <property type="entry name" value="NGN_dom_sf"/>
</dbReference>
<dbReference type="PANTHER" id="PTHR30265:SF4">
    <property type="entry name" value="KOW MOTIF FAMILY PROTEIN, EXPRESSED"/>
    <property type="match status" value="1"/>
</dbReference>
<sequence length="156" mass="18219">MQNKKINDIIEKNVAMLLGGDKMSWYALHVKTGAEEDVDKFLHYHFDDNECYSIVPKRKLTEVRKGQRYEVIKTFFPGYVLINLDMDTSIYYVIKKIPKVYNILRQDGEYYSSISDEEINPILRLLKDTDLIDYSKIFIENSKVIVNSGPLLGWKG</sequence>
<protein>
    <submittedName>
        <fullName evidence="5">Transcription antitermination protein NusG</fullName>
    </submittedName>
</protein>
<dbReference type="EMBL" id="BAVR01000001">
    <property type="protein sequence ID" value="GAE86700.1"/>
    <property type="molecule type" value="Genomic_DNA"/>
</dbReference>
<dbReference type="Pfam" id="PF02357">
    <property type="entry name" value="NusG"/>
    <property type="match status" value="1"/>
</dbReference>
<proteinExistence type="predicted"/>
<dbReference type="InterPro" id="IPR047663">
    <property type="entry name" value="Transcription_antiterm_LoaP"/>
</dbReference>
<evidence type="ECO:0000256" key="1">
    <source>
        <dbReference type="ARBA" id="ARBA00022814"/>
    </source>
</evidence>